<sequence length="370" mass="43178">MAKKYIVDLSEDEVAQLQSIIKKGKHKARTITRANILLMAAEDETDSAIADRVRVHVATVQRTREKFVIGGLDFALKDEPHPPKPQKLDEKQEAFLIATACSNPPEGRVRWTMQLLADHLVNLGIIDSISDETIRQTPKKNEIKPWLKEQWCIPEVNAEYVFRMEDVLDLYNESYNPKKSTVCLDERPYQLVEEVRLPLPPEPDQPERYDYEYKRNGVVNLFAFFEPLAGWRHIEVTQRRTKVDLAKQLKDLVDVYYPQADVIRLVVDNLNIHTPSALYEVFSPQEARRIIQKLEFHYTPKHASWLNQVEIELSVLSRQCLERRIPNAETLTSEIAAWEKQRNQQKASVYWGFQTKDARRKMQRLYPSLT</sequence>
<dbReference type="Pfam" id="PF13565">
    <property type="entry name" value="HTH_32"/>
    <property type="match status" value="1"/>
</dbReference>
<dbReference type="SUPFAM" id="SSF46689">
    <property type="entry name" value="Homeodomain-like"/>
    <property type="match status" value="1"/>
</dbReference>
<feature type="domain" description="Tc1-like transposase DDE" evidence="1">
    <location>
        <begin position="181"/>
        <end position="331"/>
    </location>
</feature>
<dbReference type="InterPro" id="IPR047655">
    <property type="entry name" value="Transpos_IS630-like"/>
</dbReference>
<organism evidence="2 3">
    <name type="scientific">Nostoc favosum CHAB5714</name>
    <dbReference type="NCBI Taxonomy" id="2780399"/>
    <lineage>
        <taxon>Bacteria</taxon>
        <taxon>Bacillati</taxon>
        <taxon>Cyanobacteriota</taxon>
        <taxon>Cyanophyceae</taxon>
        <taxon>Nostocales</taxon>
        <taxon>Nostocaceae</taxon>
        <taxon>Nostoc</taxon>
        <taxon>Nostoc favosum</taxon>
    </lineage>
</organism>
<dbReference type="InterPro" id="IPR038717">
    <property type="entry name" value="Tc1-like_DDE_dom"/>
</dbReference>
<dbReference type="NCBIfam" id="NF033545">
    <property type="entry name" value="transpos_IS630"/>
    <property type="match status" value="1"/>
</dbReference>
<dbReference type="Pfam" id="PF13358">
    <property type="entry name" value="DDE_3"/>
    <property type="match status" value="1"/>
</dbReference>
<proteinExistence type="predicted"/>
<dbReference type="EMBL" id="JAIVFQ010000023">
    <property type="protein sequence ID" value="MCC5600889.1"/>
    <property type="molecule type" value="Genomic_DNA"/>
</dbReference>
<keyword evidence="3" id="KW-1185">Reference proteome</keyword>
<evidence type="ECO:0000313" key="3">
    <source>
        <dbReference type="Proteomes" id="UP001199525"/>
    </source>
</evidence>
<reference evidence="2 3" key="1">
    <citation type="journal article" date="2021" name="Microorganisms">
        <title>Genome Evolution of Filamentous Cyanobacterium Nostoc Species: From Facultative Symbiosis to Free Living.</title>
        <authorList>
            <person name="Huo D."/>
            <person name="Li H."/>
            <person name="Cai F."/>
            <person name="Guo X."/>
            <person name="Qiao Z."/>
            <person name="Wang W."/>
            <person name="Yu G."/>
            <person name="Li R."/>
        </authorList>
    </citation>
    <scope>NUCLEOTIDE SEQUENCE [LARGE SCALE GENOMIC DNA]</scope>
    <source>
        <strain evidence="2 3">CHAB 5714</strain>
    </source>
</reference>
<evidence type="ECO:0000259" key="1">
    <source>
        <dbReference type="Pfam" id="PF13358"/>
    </source>
</evidence>
<dbReference type="Proteomes" id="UP001199525">
    <property type="component" value="Unassembled WGS sequence"/>
</dbReference>
<protein>
    <submittedName>
        <fullName evidence="2">IS630 family transposase</fullName>
    </submittedName>
</protein>
<comment type="caution">
    <text evidence="2">The sequence shown here is derived from an EMBL/GenBank/DDBJ whole genome shotgun (WGS) entry which is preliminary data.</text>
</comment>
<gene>
    <name evidence="2" type="ORF">LC586_17095</name>
</gene>
<evidence type="ECO:0000313" key="2">
    <source>
        <dbReference type="EMBL" id="MCC5600889.1"/>
    </source>
</evidence>
<name>A0ABS8IAQ1_9NOSO</name>
<dbReference type="InterPro" id="IPR009057">
    <property type="entry name" value="Homeodomain-like_sf"/>
</dbReference>
<accession>A0ABS8IAQ1</accession>